<dbReference type="InterPro" id="IPR000086">
    <property type="entry name" value="NUDIX_hydrolase_dom"/>
</dbReference>
<dbReference type="Pfam" id="PF00293">
    <property type="entry name" value="NUDIX"/>
    <property type="match status" value="1"/>
</dbReference>
<reference evidence="4" key="1">
    <citation type="journal article" date="2019" name="Int. J. Syst. Evol. Microbiol.">
        <title>The Global Catalogue of Microorganisms (GCM) 10K type strain sequencing project: providing services to taxonomists for standard genome sequencing and annotation.</title>
        <authorList>
            <consortium name="The Broad Institute Genomics Platform"/>
            <consortium name="The Broad Institute Genome Sequencing Center for Infectious Disease"/>
            <person name="Wu L."/>
            <person name="Ma J."/>
        </authorList>
    </citation>
    <scope>NUCLEOTIDE SEQUENCE [LARGE SCALE GENOMIC DNA]</scope>
    <source>
        <strain evidence="4">KCTC 33576</strain>
    </source>
</reference>
<keyword evidence="3" id="KW-0378">Hydrolase</keyword>
<dbReference type="Proteomes" id="UP001597391">
    <property type="component" value="Unassembled WGS sequence"/>
</dbReference>
<evidence type="ECO:0000313" key="4">
    <source>
        <dbReference type="Proteomes" id="UP001597391"/>
    </source>
</evidence>
<organism evidence="3 4">
    <name type="scientific">Populibacterium corticicola</name>
    <dbReference type="NCBI Taxonomy" id="1812826"/>
    <lineage>
        <taxon>Bacteria</taxon>
        <taxon>Bacillati</taxon>
        <taxon>Actinomycetota</taxon>
        <taxon>Actinomycetes</taxon>
        <taxon>Micrococcales</taxon>
        <taxon>Jonesiaceae</taxon>
        <taxon>Populibacterium</taxon>
    </lineage>
</organism>
<evidence type="ECO:0000313" key="3">
    <source>
        <dbReference type="EMBL" id="MFD2841587.1"/>
    </source>
</evidence>
<evidence type="ECO:0000256" key="1">
    <source>
        <dbReference type="ARBA" id="ARBA00005582"/>
    </source>
</evidence>
<proteinExistence type="inferred from homology"/>
<dbReference type="PANTHER" id="PTHR43736">
    <property type="entry name" value="ADP-RIBOSE PYROPHOSPHATASE"/>
    <property type="match status" value="1"/>
</dbReference>
<comment type="similarity">
    <text evidence="1">Belongs to the Nudix hydrolase family.</text>
</comment>
<dbReference type="CDD" id="cd03674">
    <property type="entry name" value="NUDIX_Hydrolase"/>
    <property type="match status" value="1"/>
</dbReference>
<dbReference type="PROSITE" id="PS51462">
    <property type="entry name" value="NUDIX"/>
    <property type="match status" value="1"/>
</dbReference>
<dbReference type="Gene3D" id="3.90.79.10">
    <property type="entry name" value="Nucleoside Triphosphate Pyrophosphohydrolase"/>
    <property type="match status" value="1"/>
</dbReference>
<protein>
    <submittedName>
        <fullName evidence="3">NUDIX hydrolase</fullName>
    </submittedName>
</protein>
<name>A0ABW5XJ53_9MICO</name>
<accession>A0ABW5XJ53</accession>
<keyword evidence="4" id="KW-1185">Reference proteome</keyword>
<dbReference type="SUPFAM" id="SSF55811">
    <property type="entry name" value="Nudix"/>
    <property type="match status" value="1"/>
</dbReference>
<dbReference type="RefSeq" id="WP_377467740.1">
    <property type="nucleotide sequence ID" value="NZ_JBHUOP010000007.1"/>
</dbReference>
<evidence type="ECO:0000259" key="2">
    <source>
        <dbReference type="PROSITE" id="PS51462"/>
    </source>
</evidence>
<feature type="domain" description="Nudix hydrolase" evidence="2">
    <location>
        <begin position="58"/>
        <end position="193"/>
    </location>
</feature>
<dbReference type="InterPro" id="IPR015797">
    <property type="entry name" value="NUDIX_hydrolase-like_dom_sf"/>
</dbReference>
<dbReference type="PANTHER" id="PTHR43736:SF1">
    <property type="entry name" value="DIHYDRONEOPTERIN TRIPHOSPHATE DIPHOSPHATASE"/>
    <property type="match status" value="1"/>
</dbReference>
<gene>
    <name evidence="3" type="ORF">ACFSYH_13560</name>
</gene>
<dbReference type="EMBL" id="JBHUOP010000007">
    <property type="protein sequence ID" value="MFD2841587.1"/>
    <property type="molecule type" value="Genomic_DNA"/>
</dbReference>
<comment type="caution">
    <text evidence="3">The sequence shown here is derived from an EMBL/GenBank/DDBJ whole genome shotgun (WGS) entry which is preliminary data.</text>
</comment>
<sequence>MIDTDSPHIPEADDYAAYAALLLDEWVTPDSEQEYLRGEYAQFLRAGKGAAVRREGGPQHLTASSFVFNADHTHVLLCFHRKGQFWVQLGGHIEDGDVNLADSALREAIEESGIDDLILISPFPADLNRHDLGNAFGSCQTHWDVGFVFEAPEGAQPQTSDESEDVKWWPIGALPERTPPDNRSRIAYALLALNADA</sequence>
<dbReference type="GO" id="GO:0016787">
    <property type="term" value="F:hydrolase activity"/>
    <property type="evidence" value="ECO:0007669"/>
    <property type="project" value="UniProtKB-KW"/>
</dbReference>